<protein>
    <submittedName>
        <fullName evidence="3">Uncharacterized protein</fullName>
    </submittedName>
</protein>
<dbReference type="AlphaFoldDB" id="A0A9E7C612"/>
<feature type="region of interest" description="Disordered" evidence="1">
    <location>
        <begin position="1"/>
        <end position="66"/>
    </location>
</feature>
<reference evidence="3" key="1">
    <citation type="journal article" date="2022" name="Int. J. Syst. Evol. Microbiol.">
        <title>Pseudomonas aegrilactucae sp. nov. and Pseudomonas morbosilactucae sp. nov., pathogens causing bacterial rot of lettuce in Japan.</title>
        <authorList>
            <person name="Sawada H."/>
            <person name="Fujikawa T."/>
            <person name="Satou M."/>
        </authorList>
    </citation>
    <scope>NUCLEOTIDE SEQUENCE</scope>
    <source>
        <strain evidence="3">0166_1</strain>
    </source>
</reference>
<organism evidence="3 4">
    <name type="scientific">Capillimicrobium parvum</name>
    <dbReference type="NCBI Taxonomy" id="2884022"/>
    <lineage>
        <taxon>Bacteria</taxon>
        <taxon>Bacillati</taxon>
        <taxon>Actinomycetota</taxon>
        <taxon>Thermoleophilia</taxon>
        <taxon>Solirubrobacterales</taxon>
        <taxon>Capillimicrobiaceae</taxon>
        <taxon>Capillimicrobium</taxon>
    </lineage>
</organism>
<dbReference type="EMBL" id="CP087164">
    <property type="protein sequence ID" value="UGS38744.1"/>
    <property type="molecule type" value="Genomic_DNA"/>
</dbReference>
<keyword evidence="2" id="KW-0472">Membrane</keyword>
<accession>A0A9E7C612</accession>
<evidence type="ECO:0000256" key="2">
    <source>
        <dbReference type="SAM" id="Phobius"/>
    </source>
</evidence>
<feature type="transmembrane region" description="Helical" evidence="2">
    <location>
        <begin position="70"/>
        <end position="88"/>
    </location>
</feature>
<evidence type="ECO:0000313" key="3">
    <source>
        <dbReference type="EMBL" id="UGS38744.1"/>
    </source>
</evidence>
<proteinExistence type="predicted"/>
<keyword evidence="2" id="KW-1133">Transmembrane helix</keyword>
<dbReference type="KEGG" id="sbae:DSM104329_05174"/>
<keyword evidence="2" id="KW-0812">Transmembrane</keyword>
<gene>
    <name evidence="3" type="ORF">DSM104329_05174</name>
</gene>
<name>A0A9E7C612_9ACTN</name>
<keyword evidence="4" id="KW-1185">Reference proteome</keyword>
<sequence length="402" mass="43493">MAAPEYDAFGNPIGEAASTAGAPERVDAALALPEDQPLALSEDEPPAPARSDPRRPPGAPRPRRRRRGGWIAPVFTILALAGLGLMLWSSERDSLDSPDVVVREVDGHALAERSLIRAPNLRRALRAVQRRLRPTEEVTLLRLEPDELIVYVRDERGRARILSAGVTFGVETRDAGTNTSTDAFSLEVVNPSAVERIVRQTLRQADATDENLSYLSLSSGNPPSWSVGLEDVRIADRTWTADLQGLAVTHPGELPFAEGVAGRSLIRPANFAKAKAILAGHGTRITTIRVAPDRIDATLRRDGGTRAVDIDAALRATTSDSPGPGSSGSVRVSAVPPDGLYRALQRIRAKAGISPARIDYAVISPPPPRVDLPTQWTIFFENVRERDHGWYASLDGSRVRPL</sequence>
<dbReference type="Proteomes" id="UP001162834">
    <property type="component" value="Chromosome"/>
</dbReference>
<evidence type="ECO:0000256" key="1">
    <source>
        <dbReference type="SAM" id="MobiDB-lite"/>
    </source>
</evidence>
<dbReference type="RefSeq" id="WP_259312760.1">
    <property type="nucleotide sequence ID" value="NZ_CP087164.1"/>
</dbReference>
<evidence type="ECO:0000313" key="4">
    <source>
        <dbReference type="Proteomes" id="UP001162834"/>
    </source>
</evidence>